<accession>A0A8S4MZM6</accession>
<name>A0A8S4MZM6_OWEFU</name>
<dbReference type="GO" id="GO:0005783">
    <property type="term" value="C:endoplasmic reticulum"/>
    <property type="evidence" value="ECO:0007669"/>
    <property type="project" value="TreeGrafter"/>
</dbReference>
<feature type="signal peptide" evidence="7">
    <location>
        <begin position="1"/>
        <end position="29"/>
    </location>
</feature>
<dbReference type="PROSITE" id="PS51352">
    <property type="entry name" value="THIOREDOXIN_2"/>
    <property type="match status" value="3"/>
</dbReference>
<dbReference type="InterPro" id="IPR051063">
    <property type="entry name" value="PDI"/>
</dbReference>
<evidence type="ECO:0000313" key="10">
    <source>
        <dbReference type="Proteomes" id="UP000749559"/>
    </source>
</evidence>
<dbReference type="PANTHER" id="PTHR45672:SF3">
    <property type="entry name" value="THIOREDOXIN DOMAIN-CONTAINING PROTEIN 5"/>
    <property type="match status" value="1"/>
</dbReference>
<comment type="similarity">
    <text evidence="1 5">Belongs to the protein disulfide isomerase family.</text>
</comment>
<keyword evidence="10" id="KW-1185">Reference proteome</keyword>
<reference evidence="9" key="1">
    <citation type="submission" date="2022-03" db="EMBL/GenBank/DDBJ databases">
        <authorList>
            <person name="Martin C."/>
        </authorList>
    </citation>
    <scope>NUCLEOTIDE SEQUENCE</scope>
</reference>
<feature type="chain" id="PRO_5035788534" description="Thioredoxin domain-containing protein" evidence="7">
    <location>
        <begin position="30"/>
        <end position="408"/>
    </location>
</feature>
<dbReference type="InterPro" id="IPR017937">
    <property type="entry name" value="Thioredoxin_CS"/>
</dbReference>
<dbReference type="Pfam" id="PF00085">
    <property type="entry name" value="Thioredoxin"/>
    <property type="match status" value="3"/>
</dbReference>
<dbReference type="AlphaFoldDB" id="A0A8S4MZM6"/>
<dbReference type="SUPFAM" id="SSF52833">
    <property type="entry name" value="Thioredoxin-like"/>
    <property type="match status" value="3"/>
</dbReference>
<dbReference type="EMBL" id="CAIIXF020000001">
    <property type="protein sequence ID" value="CAH1773728.1"/>
    <property type="molecule type" value="Genomic_DNA"/>
</dbReference>
<evidence type="ECO:0000256" key="4">
    <source>
        <dbReference type="ARBA" id="ARBA00023284"/>
    </source>
</evidence>
<evidence type="ECO:0000313" key="9">
    <source>
        <dbReference type="EMBL" id="CAH1773728.1"/>
    </source>
</evidence>
<dbReference type="NCBIfam" id="TIGR01126">
    <property type="entry name" value="pdi_dom"/>
    <property type="match status" value="3"/>
</dbReference>
<keyword evidence="4" id="KW-0676">Redox-active center</keyword>
<keyword evidence="3" id="KW-0677">Repeat</keyword>
<feature type="domain" description="Thioredoxin" evidence="8">
    <location>
        <begin position="281"/>
        <end position="404"/>
    </location>
</feature>
<dbReference type="Gene3D" id="3.40.30.10">
    <property type="entry name" value="Glutaredoxin"/>
    <property type="match status" value="3"/>
</dbReference>
<evidence type="ECO:0000256" key="6">
    <source>
        <dbReference type="SAM" id="MobiDB-lite"/>
    </source>
</evidence>
<feature type="compositionally biased region" description="Basic and acidic residues" evidence="6">
    <location>
        <begin position="285"/>
        <end position="295"/>
    </location>
</feature>
<dbReference type="InterPro" id="IPR005788">
    <property type="entry name" value="PDI_thioredoxin-like_dom"/>
</dbReference>
<evidence type="ECO:0000256" key="1">
    <source>
        <dbReference type="ARBA" id="ARBA00006347"/>
    </source>
</evidence>
<dbReference type="Proteomes" id="UP000749559">
    <property type="component" value="Unassembled WGS sequence"/>
</dbReference>
<feature type="non-terminal residue" evidence="9">
    <location>
        <position position="1"/>
    </location>
</feature>
<protein>
    <recommendedName>
        <fullName evidence="8">Thioredoxin domain-containing protein</fullName>
    </recommendedName>
</protein>
<evidence type="ECO:0000256" key="7">
    <source>
        <dbReference type="SAM" id="SignalP"/>
    </source>
</evidence>
<feature type="domain" description="Thioredoxin" evidence="8">
    <location>
        <begin position="18"/>
        <end position="141"/>
    </location>
</feature>
<feature type="region of interest" description="Disordered" evidence="6">
    <location>
        <begin position="272"/>
        <end position="297"/>
    </location>
</feature>
<organism evidence="9 10">
    <name type="scientific">Owenia fusiformis</name>
    <name type="common">Polychaete worm</name>
    <dbReference type="NCBI Taxonomy" id="6347"/>
    <lineage>
        <taxon>Eukaryota</taxon>
        <taxon>Metazoa</taxon>
        <taxon>Spiralia</taxon>
        <taxon>Lophotrochozoa</taxon>
        <taxon>Annelida</taxon>
        <taxon>Polychaeta</taxon>
        <taxon>Sedentaria</taxon>
        <taxon>Canalipalpata</taxon>
        <taxon>Sabellida</taxon>
        <taxon>Oweniida</taxon>
        <taxon>Oweniidae</taxon>
        <taxon>Owenia</taxon>
    </lineage>
</organism>
<sequence length="408" mass="45835">PEVNVGLFVTTFKMKLLILIVAVFAGVIADDDHGSNAVVFTRETFSDAVTSTPHFVMFYAPWCGHCKRLAPTWDELAKKFNEEASIIIGKVDCTIETALCSDQGVQGYPTLKFFNKATEGVKYKGQRQIPEFEKFMKESLKASAEKKEAEVPVATDEAPPAVPEAKHGLYELTTDTFKSHIETGYHFVKFYAPWCGHCKTLAPVWDQLAETFEHVEDVTIAKVDCTQHGSVCQGQGVRGYPTLIFFQNGQMKEKFGGPRNHEELKRFVSKMKEAGEQQEQATEGKIPEPVERNDEPQPQVKVLTSDNFDDSVSSGLSFVKFYAPWCGHCKRLAPTWDELSKKFSNNNNVNVAKVDCTEHKQLCKKYDVGGYPTLLLFKAGVKIDEYHGSRDLEALDTFVRDNLPHDEL</sequence>
<gene>
    <name evidence="9" type="ORF">OFUS_LOCUS1288</name>
</gene>
<dbReference type="PANTHER" id="PTHR45672">
    <property type="entry name" value="PROTEIN DISULFIDE-ISOMERASE C17H9.14C-RELATED"/>
    <property type="match status" value="1"/>
</dbReference>
<comment type="caution">
    <text evidence="9">The sequence shown here is derived from an EMBL/GenBank/DDBJ whole genome shotgun (WGS) entry which is preliminary data.</text>
</comment>
<dbReference type="OrthoDB" id="71336at2759"/>
<proteinExistence type="inferred from homology"/>
<dbReference type="GO" id="GO:0006457">
    <property type="term" value="P:protein folding"/>
    <property type="evidence" value="ECO:0007669"/>
    <property type="project" value="TreeGrafter"/>
</dbReference>
<dbReference type="PRINTS" id="PR00421">
    <property type="entry name" value="THIOREDOXIN"/>
</dbReference>
<feature type="domain" description="Thioredoxin" evidence="8">
    <location>
        <begin position="152"/>
        <end position="273"/>
    </location>
</feature>
<dbReference type="InterPro" id="IPR013766">
    <property type="entry name" value="Thioredoxin_domain"/>
</dbReference>
<evidence type="ECO:0000256" key="5">
    <source>
        <dbReference type="RuleBase" id="RU004208"/>
    </source>
</evidence>
<dbReference type="InterPro" id="IPR036249">
    <property type="entry name" value="Thioredoxin-like_sf"/>
</dbReference>
<evidence type="ECO:0000256" key="2">
    <source>
        <dbReference type="ARBA" id="ARBA00022729"/>
    </source>
</evidence>
<keyword evidence="2 7" id="KW-0732">Signal</keyword>
<dbReference type="PROSITE" id="PS00194">
    <property type="entry name" value="THIOREDOXIN_1"/>
    <property type="match status" value="3"/>
</dbReference>
<evidence type="ECO:0000256" key="3">
    <source>
        <dbReference type="ARBA" id="ARBA00022737"/>
    </source>
</evidence>
<evidence type="ECO:0000259" key="8">
    <source>
        <dbReference type="PROSITE" id="PS51352"/>
    </source>
</evidence>
<dbReference type="GO" id="GO:0003756">
    <property type="term" value="F:protein disulfide isomerase activity"/>
    <property type="evidence" value="ECO:0007669"/>
    <property type="project" value="InterPro"/>
</dbReference>